<evidence type="ECO:0000313" key="1">
    <source>
        <dbReference type="EMBL" id="PUZ25846.1"/>
    </source>
</evidence>
<keyword evidence="2" id="KW-1185">Reference proteome</keyword>
<proteinExistence type="predicted"/>
<accession>A0A2T7BHT1</accession>
<name>A0A2T7BHT1_9BACT</name>
<dbReference type="Proteomes" id="UP000244450">
    <property type="component" value="Unassembled WGS sequence"/>
</dbReference>
<dbReference type="AlphaFoldDB" id="A0A2T7BHT1"/>
<sequence>MLAELQSRQERWFIFLDKLEARLLELTSAALPELRQVFQEDTDPYKRSHYHMLHGLLGQVNNMRDKANAVKEDNILSFLYSCEAMLPPFTSHAGSEYRKHLHDFRMACLHRHDLFDIKLNGALDQLRHAAGEQDLESAYQQALQDFEKIKDQFTCRQCGGSITIEKMFFIDTYITCPFCQSQNTFHPSTTARMALHNARALAEQRTAALRKAYEDSQPRDAALYKKYLRAMFDEWNKIVPDMAGENEKFYERLLQAPLF</sequence>
<organism evidence="1 2">
    <name type="scientific">Chitinophaga parva</name>
    <dbReference type="NCBI Taxonomy" id="2169414"/>
    <lineage>
        <taxon>Bacteria</taxon>
        <taxon>Pseudomonadati</taxon>
        <taxon>Bacteroidota</taxon>
        <taxon>Chitinophagia</taxon>
        <taxon>Chitinophagales</taxon>
        <taxon>Chitinophagaceae</taxon>
        <taxon>Chitinophaga</taxon>
    </lineage>
</organism>
<evidence type="ECO:0000313" key="2">
    <source>
        <dbReference type="Proteomes" id="UP000244450"/>
    </source>
</evidence>
<protein>
    <submittedName>
        <fullName evidence="1">Uncharacterized protein</fullName>
    </submittedName>
</protein>
<gene>
    <name evidence="1" type="ORF">DCC81_16450</name>
</gene>
<comment type="caution">
    <text evidence="1">The sequence shown here is derived from an EMBL/GenBank/DDBJ whole genome shotgun (WGS) entry which is preliminary data.</text>
</comment>
<dbReference type="EMBL" id="QCYK01000002">
    <property type="protein sequence ID" value="PUZ25846.1"/>
    <property type="molecule type" value="Genomic_DNA"/>
</dbReference>
<reference evidence="1 2" key="1">
    <citation type="submission" date="2018-04" db="EMBL/GenBank/DDBJ databases">
        <title>Chitinophaga fuyangensis sp. nov., isolated from soil in a chemical factory.</title>
        <authorList>
            <person name="Chen K."/>
        </authorList>
    </citation>
    <scope>NUCLEOTIDE SEQUENCE [LARGE SCALE GENOMIC DNA]</scope>
    <source>
        <strain evidence="1 2">LY-1</strain>
    </source>
</reference>